<dbReference type="Gene3D" id="1.25.10.10">
    <property type="entry name" value="Leucine-rich Repeat Variant"/>
    <property type="match status" value="1"/>
</dbReference>
<dbReference type="EMBL" id="CAUYUJ010005502">
    <property type="protein sequence ID" value="CAK0813871.1"/>
    <property type="molecule type" value="Genomic_DNA"/>
</dbReference>
<organism evidence="9 10">
    <name type="scientific">Prorocentrum cordatum</name>
    <dbReference type="NCBI Taxonomy" id="2364126"/>
    <lineage>
        <taxon>Eukaryota</taxon>
        <taxon>Sar</taxon>
        <taxon>Alveolata</taxon>
        <taxon>Dinophyceae</taxon>
        <taxon>Prorocentrales</taxon>
        <taxon>Prorocentraceae</taxon>
        <taxon>Prorocentrum</taxon>
    </lineage>
</organism>
<dbReference type="InterPro" id="IPR008153">
    <property type="entry name" value="GAE_dom"/>
</dbReference>
<dbReference type="InterPro" id="IPR008152">
    <property type="entry name" value="Clathrin_a/b/g-adaptin_app_Ig"/>
</dbReference>
<accession>A0ABN9R512</accession>
<feature type="compositionally biased region" description="Gly residues" evidence="7">
    <location>
        <begin position="82"/>
        <end position="101"/>
    </location>
</feature>
<evidence type="ECO:0000256" key="4">
    <source>
        <dbReference type="ARBA" id="ARBA00022927"/>
    </source>
</evidence>
<sequence length="301" mass="29773">MPRASFSLAGVRRAVSSDACGFECSLHVDLQQRACEFLELLEGEWDSSRAGILDRMPVIEKEDGADGRGVGDTMLDDVPSGPVGGGGVKPGGGGGGGGGGDLLDLGDLLGDSGPPAAAPAAAAAPVGGGGGDLGLLGDLLGGGGAPAPAAAPPVAVAAPGGVAPGDLGLMDIFGGGGGAPAGGAAPVEVLAYEKAGLKISMSCQRNPDGSANITARFFNSCDAPMTNFVFEAAVPKYVRLEMKPATGQMLPPHSNSVTQSMVTMNQSNGEKALLMKLRIGYVLNGTPVQEMGQVGGFPPGY</sequence>
<dbReference type="Pfam" id="PF02883">
    <property type="entry name" value="Alpha_adaptinC2"/>
    <property type="match status" value="1"/>
</dbReference>
<reference evidence="9" key="1">
    <citation type="submission" date="2023-10" db="EMBL/GenBank/DDBJ databases">
        <authorList>
            <person name="Chen Y."/>
            <person name="Shah S."/>
            <person name="Dougan E. K."/>
            <person name="Thang M."/>
            <person name="Chan C."/>
        </authorList>
    </citation>
    <scope>NUCLEOTIDE SEQUENCE [LARGE SCALE GENOMIC DNA]</scope>
</reference>
<evidence type="ECO:0000313" key="9">
    <source>
        <dbReference type="EMBL" id="CAK0813871.1"/>
    </source>
</evidence>
<keyword evidence="3" id="KW-0813">Transport</keyword>
<dbReference type="InterPro" id="IPR050840">
    <property type="entry name" value="Adaptor_Complx_Large_Subunit"/>
</dbReference>
<feature type="region of interest" description="Disordered" evidence="7">
    <location>
        <begin position="77"/>
        <end position="110"/>
    </location>
</feature>
<evidence type="ECO:0000256" key="3">
    <source>
        <dbReference type="ARBA" id="ARBA00022448"/>
    </source>
</evidence>
<keyword evidence="6" id="KW-0472">Membrane</keyword>
<protein>
    <recommendedName>
        <fullName evidence="8">GAE domain-containing protein</fullName>
    </recommendedName>
</protein>
<keyword evidence="10" id="KW-1185">Reference proteome</keyword>
<dbReference type="Proteomes" id="UP001189429">
    <property type="component" value="Unassembled WGS sequence"/>
</dbReference>
<dbReference type="SMART" id="SM00809">
    <property type="entry name" value="Alpha_adaptinC2"/>
    <property type="match status" value="1"/>
</dbReference>
<dbReference type="PROSITE" id="PS50180">
    <property type="entry name" value="GAE"/>
    <property type="match status" value="1"/>
</dbReference>
<evidence type="ECO:0000256" key="1">
    <source>
        <dbReference type="ARBA" id="ARBA00004308"/>
    </source>
</evidence>
<comment type="caution">
    <text evidence="9">The sequence shown here is derived from an EMBL/GenBank/DDBJ whole genome shotgun (WGS) entry which is preliminary data.</text>
</comment>
<gene>
    <name evidence="9" type="ORF">PCOR1329_LOCUS17653</name>
</gene>
<keyword evidence="4" id="KW-0653">Protein transport</keyword>
<evidence type="ECO:0000256" key="6">
    <source>
        <dbReference type="ARBA" id="ARBA00023136"/>
    </source>
</evidence>
<comment type="subcellular location">
    <subcellularLocation>
        <location evidence="1">Endomembrane system</location>
    </subcellularLocation>
    <subcellularLocation>
        <location evidence="2">Golgi apparatus</location>
    </subcellularLocation>
</comment>
<dbReference type="Gene3D" id="2.60.40.1230">
    <property type="match status" value="1"/>
</dbReference>
<dbReference type="InterPro" id="IPR011989">
    <property type="entry name" value="ARM-like"/>
</dbReference>
<evidence type="ECO:0000259" key="8">
    <source>
        <dbReference type="PROSITE" id="PS50180"/>
    </source>
</evidence>
<evidence type="ECO:0000256" key="5">
    <source>
        <dbReference type="ARBA" id="ARBA00023034"/>
    </source>
</evidence>
<proteinExistence type="predicted"/>
<dbReference type="InterPro" id="IPR013041">
    <property type="entry name" value="Clathrin_app_Ig-like_sf"/>
</dbReference>
<evidence type="ECO:0000256" key="2">
    <source>
        <dbReference type="ARBA" id="ARBA00004555"/>
    </source>
</evidence>
<feature type="domain" description="GAE" evidence="8">
    <location>
        <begin position="184"/>
        <end position="298"/>
    </location>
</feature>
<dbReference type="PANTHER" id="PTHR22780">
    <property type="entry name" value="ADAPTIN, ALPHA/GAMMA/EPSILON"/>
    <property type="match status" value="1"/>
</dbReference>
<keyword evidence="5" id="KW-0333">Golgi apparatus</keyword>
<name>A0ABN9R512_9DINO</name>
<dbReference type="SUPFAM" id="SSF49348">
    <property type="entry name" value="Clathrin adaptor appendage domain"/>
    <property type="match status" value="1"/>
</dbReference>
<evidence type="ECO:0000313" key="10">
    <source>
        <dbReference type="Proteomes" id="UP001189429"/>
    </source>
</evidence>
<evidence type="ECO:0000256" key="7">
    <source>
        <dbReference type="SAM" id="MobiDB-lite"/>
    </source>
</evidence>